<dbReference type="Pfam" id="PF04081">
    <property type="entry name" value="DNA_pol_delta_4"/>
    <property type="match status" value="1"/>
</dbReference>
<sequence length="155" mass="17345">MRTRSGLDTRHPNPSTESRPHSRHRRESQKVKQPISDPSASSQQKTTTAPGRPSQGPTKPYPSKQGDSQSNRTRKPLVPTPPQSPPAGYVEQSNTSDSHQSTPTSDSAPGLKRLFRWHRAESFELQPSPAVYRILQSNRKYEDPKVDESIFYGAL</sequence>
<evidence type="ECO:0000313" key="3">
    <source>
        <dbReference type="Proteomes" id="UP001150925"/>
    </source>
</evidence>
<keyword evidence="3" id="KW-1185">Reference proteome</keyword>
<feature type="region of interest" description="Disordered" evidence="1">
    <location>
        <begin position="1"/>
        <end position="110"/>
    </location>
</feature>
<organism evidence="2 3">
    <name type="scientific">Dispira parvispora</name>
    <dbReference type="NCBI Taxonomy" id="1520584"/>
    <lineage>
        <taxon>Eukaryota</taxon>
        <taxon>Fungi</taxon>
        <taxon>Fungi incertae sedis</taxon>
        <taxon>Zoopagomycota</taxon>
        <taxon>Kickxellomycotina</taxon>
        <taxon>Dimargaritomycetes</taxon>
        <taxon>Dimargaritales</taxon>
        <taxon>Dimargaritaceae</taxon>
        <taxon>Dispira</taxon>
    </lineage>
</organism>
<accession>A0A9W8DZP8</accession>
<dbReference type="GO" id="GO:0000731">
    <property type="term" value="P:DNA synthesis involved in DNA repair"/>
    <property type="evidence" value="ECO:0007669"/>
    <property type="project" value="InterPro"/>
</dbReference>
<name>A0A9W8DZP8_9FUNG</name>
<proteinExistence type="predicted"/>
<dbReference type="OrthoDB" id="337486at2759"/>
<feature type="compositionally biased region" description="Basic and acidic residues" evidence="1">
    <location>
        <begin position="1"/>
        <end position="11"/>
    </location>
</feature>
<protein>
    <submittedName>
        <fullName evidence="2">Uncharacterized protein</fullName>
    </submittedName>
</protein>
<comment type="caution">
    <text evidence="2">The sequence shown here is derived from an EMBL/GenBank/DDBJ whole genome shotgun (WGS) entry which is preliminary data.</text>
</comment>
<reference evidence="2" key="1">
    <citation type="submission" date="2022-07" db="EMBL/GenBank/DDBJ databases">
        <title>Phylogenomic reconstructions and comparative analyses of Kickxellomycotina fungi.</title>
        <authorList>
            <person name="Reynolds N.K."/>
            <person name="Stajich J.E."/>
            <person name="Barry K."/>
            <person name="Grigoriev I.V."/>
            <person name="Crous P."/>
            <person name="Smith M.E."/>
        </authorList>
    </citation>
    <scope>NUCLEOTIDE SEQUENCE</scope>
    <source>
        <strain evidence="2">RSA 1196</strain>
    </source>
</reference>
<evidence type="ECO:0000256" key="1">
    <source>
        <dbReference type="SAM" id="MobiDB-lite"/>
    </source>
</evidence>
<dbReference type="EMBL" id="JANBPY010002202">
    <property type="protein sequence ID" value="KAJ1956056.1"/>
    <property type="molecule type" value="Genomic_DNA"/>
</dbReference>
<dbReference type="InterPro" id="IPR007218">
    <property type="entry name" value="DNA_pol_delta_4"/>
</dbReference>
<dbReference type="Proteomes" id="UP001150925">
    <property type="component" value="Unassembled WGS sequence"/>
</dbReference>
<dbReference type="AlphaFoldDB" id="A0A9W8DZP8"/>
<gene>
    <name evidence="2" type="ORF">IWQ62_005396</name>
</gene>
<feature type="compositionally biased region" description="Polar residues" evidence="1">
    <location>
        <begin position="36"/>
        <end position="49"/>
    </location>
</feature>
<feature type="compositionally biased region" description="Polar residues" evidence="1">
    <location>
        <begin position="91"/>
        <end position="107"/>
    </location>
</feature>
<evidence type="ECO:0000313" key="2">
    <source>
        <dbReference type="EMBL" id="KAJ1956056.1"/>
    </source>
</evidence>
<dbReference type="GO" id="GO:0006260">
    <property type="term" value="P:DNA replication"/>
    <property type="evidence" value="ECO:0007669"/>
    <property type="project" value="InterPro"/>
</dbReference>